<reference evidence="2 3" key="1">
    <citation type="submission" date="2020-08" db="EMBL/GenBank/DDBJ databases">
        <title>Sequencing the genomes of 1000 actinobacteria strains.</title>
        <authorList>
            <person name="Klenk H.-P."/>
        </authorList>
    </citation>
    <scope>NUCLEOTIDE SEQUENCE [LARGE SCALE GENOMIC DNA]</scope>
    <source>
        <strain evidence="2 3">DSM 43023</strain>
    </source>
</reference>
<dbReference type="GO" id="GO:0003677">
    <property type="term" value="F:DNA binding"/>
    <property type="evidence" value="ECO:0007669"/>
    <property type="project" value="InterPro"/>
</dbReference>
<keyword evidence="3" id="KW-1185">Reference proteome</keyword>
<organism evidence="2 3">
    <name type="scientific">Streptosporangium album</name>
    <dbReference type="NCBI Taxonomy" id="47479"/>
    <lineage>
        <taxon>Bacteria</taxon>
        <taxon>Bacillati</taxon>
        <taxon>Actinomycetota</taxon>
        <taxon>Actinomycetes</taxon>
        <taxon>Streptosporangiales</taxon>
        <taxon>Streptosporangiaceae</taxon>
        <taxon>Streptosporangium</taxon>
    </lineage>
</organism>
<dbReference type="Gene3D" id="1.10.443.10">
    <property type="entry name" value="Intergrase catalytic core"/>
    <property type="match status" value="1"/>
</dbReference>
<dbReference type="InterPro" id="IPR013762">
    <property type="entry name" value="Integrase-like_cat_sf"/>
</dbReference>
<evidence type="ECO:0000256" key="1">
    <source>
        <dbReference type="SAM" id="MobiDB-lite"/>
    </source>
</evidence>
<dbReference type="RefSeq" id="WP_184758818.1">
    <property type="nucleotide sequence ID" value="NZ_BAABEK010000123.1"/>
</dbReference>
<protein>
    <submittedName>
        <fullName evidence="2">Uncharacterized protein</fullName>
    </submittedName>
</protein>
<dbReference type="GO" id="GO:0006310">
    <property type="term" value="P:DNA recombination"/>
    <property type="evidence" value="ECO:0007669"/>
    <property type="project" value="InterPro"/>
</dbReference>
<dbReference type="AlphaFoldDB" id="A0A7W7S387"/>
<gene>
    <name evidence="2" type="ORF">FHR32_007272</name>
</gene>
<proteinExistence type="predicted"/>
<dbReference type="Proteomes" id="UP000534286">
    <property type="component" value="Unassembled WGS sequence"/>
</dbReference>
<feature type="region of interest" description="Disordered" evidence="1">
    <location>
        <begin position="40"/>
        <end position="64"/>
    </location>
</feature>
<evidence type="ECO:0000313" key="2">
    <source>
        <dbReference type="EMBL" id="MBB4942872.1"/>
    </source>
</evidence>
<sequence length="64" mass="7210">MCEPKSVASRRVIALDPETVRLLRRQELVQRRLLGERWSETSPVFTPGNGAAVQPDSRGYEGSR</sequence>
<name>A0A7W7S387_9ACTN</name>
<dbReference type="GO" id="GO:0015074">
    <property type="term" value="P:DNA integration"/>
    <property type="evidence" value="ECO:0007669"/>
    <property type="project" value="InterPro"/>
</dbReference>
<dbReference type="EMBL" id="JACHJU010000004">
    <property type="protein sequence ID" value="MBB4942872.1"/>
    <property type="molecule type" value="Genomic_DNA"/>
</dbReference>
<evidence type="ECO:0000313" key="3">
    <source>
        <dbReference type="Proteomes" id="UP000534286"/>
    </source>
</evidence>
<accession>A0A7W7S387</accession>
<comment type="caution">
    <text evidence="2">The sequence shown here is derived from an EMBL/GenBank/DDBJ whole genome shotgun (WGS) entry which is preliminary data.</text>
</comment>